<comment type="subcellular location">
    <subcellularLocation>
        <location evidence="2">Cytoplasm</location>
    </subcellularLocation>
    <subcellularLocation>
        <location evidence="1">Nucleus</location>
    </subcellularLocation>
</comment>
<comment type="similarity">
    <text evidence="3">Belongs to the polyadenylate-binding protein type-1 family.</text>
</comment>
<dbReference type="Pfam" id="PF00076">
    <property type="entry name" value="RRM_1"/>
    <property type="match status" value="2"/>
</dbReference>
<feature type="domain" description="RRM" evidence="9">
    <location>
        <begin position="18"/>
        <end position="95"/>
    </location>
</feature>
<dbReference type="Pfam" id="PF00658">
    <property type="entry name" value="MLLE"/>
    <property type="match status" value="2"/>
</dbReference>
<sequence>MNEDDIIEIMTDKTQKFKNVYIKNFGIKMSEKELKELFEPYGKITSLKIMTDVRGESRGFGFVCYQNSDDAEKAVEELNDIVINGKTLYVGRAQNKTERQAEIMDKNEEIRKIKICSMMVMTTEDGISKGFGFVCFSSPEEANKAVTEMNGIVLADKALYVCLAQRKDGQNCKMSQMLPTDEPRYSLFTMTQAHRNFYSPIPVQHSSPIPSWQALLRQPPPGFESIAGPQIGDRTYAAIRARQPDLAGAITGMLMKRDNSELSKMLESREVLEAKAREIVDELQTQKAKESSTLYTGGAIQVHEVVAGLHSKQANDNTTSSENKVNVNQSQETLTATMLATASQQEQEQMLGERLFPLILNMYPDLAGKITGMLLEMDNLELLKLLKSKESLEAKVQEAVAVLQAHQDNDSSTSSNIPVTTLAHPITGRSVTEQPACIPLTAPDTGPITTTPVRVPMQSGIYSERQIGNPTTIGRQANMIRPPGQSACMMSQMFPSVGPGYVFPNSQTQMPHPIPSWGQYPFMTHQTTPPLLQANVRGVSDFQVTIGGVEQRIPVLRFMIRDVLLVLLKHSTDESVICATEILKRTGALMEETAHLNGPAEGNFSEVFSQLGQLELQPRLNETTKYSITSLLKLKSRNWDRRDSLQVRATRSVTQNEQTDHELESSLGSITLENNGKYVIFTRFSLGISYNK</sequence>
<dbReference type="InterPro" id="IPR012677">
    <property type="entry name" value="Nucleotide-bd_a/b_plait_sf"/>
</dbReference>
<dbReference type="SMART" id="SM00517">
    <property type="entry name" value="PolyA"/>
    <property type="match status" value="2"/>
</dbReference>
<dbReference type="Gene3D" id="1.10.1900.10">
    <property type="entry name" value="c-terminal domain of poly(a) binding protein"/>
    <property type="match status" value="2"/>
</dbReference>
<dbReference type="Gene3D" id="1.25.40.180">
    <property type="match status" value="1"/>
</dbReference>
<evidence type="ECO:0000256" key="4">
    <source>
        <dbReference type="ARBA" id="ARBA00022490"/>
    </source>
</evidence>
<evidence type="ECO:0000256" key="1">
    <source>
        <dbReference type="ARBA" id="ARBA00004123"/>
    </source>
</evidence>
<dbReference type="AlphaFoldDB" id="A0A8S3TKD9"/>
<dbReference type="SMART" id="SM00360">
    <property type="entry name" value="RRM"/>
    <property type="match status" value="2"/>
</dbReference>
<gene>
    <name evidence="11" type="ORF">MEDL_46698</name>
</gene>
<dbReference type="SUPFAM" id="SSF63570">
    <property type="entry name" value="PABC (PABP) domain"/>
    <property type="match status" value="2"/>
</dbReference>
<feature type="domain" description="PABC" evidence="10">
    <location>
        <begin position="331"/>
        <end position="408"/>
    </location>
</feature>
<evidence type="ECO:0000256" key="8">
    <source>
        <dbReference type="PROSITE-ProRule" id="PRU00176"/>
    </source>
</evidence>
<evidence type="ECO:0000259" key="9">
    <source>
        <dbReference type="PROSITE" id="PS50102"/>
    </source>
</evidence>
<dbReference type="CDD" id="cd12380">
    <property type="entry name" value="RRM3_I_PABPs"/>
    <property type="match status" value="1"/>
</dbReference>
<keyword evidence="7" id="KW-0539">Nucleus</keyword>
<dbReference type="GO" id="GO:0003723">
    <property type="term" value="F:RNA binding"/>
    <property type="evidence" value="ECO:0007669"/>
    <property type="project" value="UniProtKB-UniRule"/>
</dbReference>
<evidence type="ECO:0000313" key="12">
    <source>
        <dbReference type="Proteomes" id="UP000683360"/>
    </source>
</evidence>
<evidence type="ECO:0000256" key="6">
    <source>
        <dbReference type="ARBA" id="ARBA00022884"/>
    </source>
</evidence>
<dbReference type="GO" id="GO:0005634">
    <property type="term" value="C:nucleus"/>
    <property type="evidence" value="ECO:0007669"/>
    <property type="project" value="UniProtKB-SubCell"/>
</dbReference>
<evidence type="ECO:0000256" key="3">
    <source>
        <dbReference type="ARBA" id="ARBA00008557"/>
    </source>
</evidence>
<protein>
    <submittedName>
        <fullName evidence="11">PABPC</fullName>
    </submittedName>
</protein>
<keyword evidence="12" id="KW-1185">Reference proteome</keyword>
<dbReference type="InterPro" id="IPR002004">
    <property type="entry name" value="PABP_HYD_C"/>
</dbReference>
<dbReference type="PROSITE" id="PS51309">
    <property type="entry name" value="PABC"/>
    <property type="match status" value="2"/>
</dbReference>
<comment type="caution">
    <text evidence="11">The sequence shown here is derived from an EMBL/GenBank/DDBJ whole genome shotgun (WGS) entry which is preliminary data.</text>
</comment>
<keyword evidence="4" id="KW-0963">Cytoplasm</keyword>
<dbReference type="Gene3D" id="3.30.70.330">
    <property type="match status" value="2"/>
</dbReference>
<evidence type="ECO:0000313" key="11">
    <source>
        <dbReference type="EMBL" id="CAG2233965.1"/>
    </source>
</evidence>
<dbReference type="InterPro" id="IPR036053">
    <property type="entry name" value="PABP-dom"/>
</dbReference>
<evidence type="ECO:0000259" key="10">
    <source>
        <dbReference type="PROSITE" id="PS51309"/>
    </source>
</evidence>
<dbReference type="PANTHER" id="PTHR24012">
    <property type="entry name" value="RNA BINDING PROTEIN"/>
    <property type="match status" value="1"/>
</dbReference>
<feature type="domain" description="RRM" evidence="9">
    <location>
        <begin position="86"/>
        <end position="166"/>
    </location>
</feature>
<dbReference type="EMBL" id="CAJPWZ010002222">
    <property type="protein sequence ID" value="CAG2233965.1"/>
    <property type="molecule type" value="Genomic_DNA"/>
</dbReference>
<evidence type="ECO:0000256" key="7">
    <source>
        <dbReference type="ARBA" id="ARBA00023242"/>
    </source>
</evidence>
<dbReference type="Proteomes" id="UP000683360">
    <property type="component" value="Unassembled WGS sequence"/>
</dbReference>
<feature type="domain" description="PABC" evidence="10">
    <location>
        <begin position="211"/>
        <end position="288"/>
    </location>
</feature>
<dbReference type="FunFam" id="3.30.70.330:FF:000651">
    <property type="entry name" value="Poly(A) binding protein cytoplasmic 1 like"/>
    <property type="match status" value="1"/>
</dbReference>
<dbReference type="InterPro" id="IPR000504">
    <property type="entry name" value="RRM_dom"/>
</dbReference>
<evidence type="ECO:0000256" key="5">
    <source>
        <dbReference type="ARBA" id="ARBA00022737"/>
    </source>
</evidence>
<dbReference type="GO" id="GO:0005737">
    <property type="term" value="C:cytoplasm"/>
    <property type="evidence" value="ECO:0007669"/>
    <property type="project" value="UniProtKB-SubCell"/>
</dbReference>
<dbReference type="InterPro" id="IPR035979">
    <property type="entry name" value="RBD_domain_sf"/>
</dbReference>
<evidence type="ECO:0000256" key="2">
    <source>
        <dbReference type="ARBA" id="ARBA00004496"/>
    </source>
</evidence>
<dbReference type="OrthoDB" id="19742at2759"/>
<dbReference type="SUPFAM" id="SSF54928">
    <property type="entry name" value="RNA-binding domain, RBD"/>
    <property type="match status" value="1"/>
</dbReference>
<keyword evidence="5" id="KW-0677">Repeat</keyword>
<proteinExistence type="inferred from homology"/>
<keyword evidence="6 8" id="KW-0694">RNA-binding</keyword>
<dbReference type="FunFam" id="1.10.1900.10:FF:000004">
    <property type="entry name" value="Polyadenylate-binding protein"/>
    <property type="match status" value="1"/>
</dbReference>
<organism evidence="11 12">
    <name type="scientific">Mytilus edulis</name>
    <name type="common">Blue mussel</name>
    <dbReference type="NCBI Taxonomy" id="6550"/>
    <lineage>
        <taxon>Eukaryota</taxon>
        <taxon>Metazoa</taxon>
        <taxon>Spiralia</taxon>
        <taxon>Lophotrochozoa</taxon>
        <taxon>Mollusca</taxon>
        <taxon>Bivalvia</taxon>
        <taxon>Autobranchia</taxon>
        <taxon>Pteriomorphia</taxon>
        <taxon>Mytilida</taxon>
        <taxon>Mytiloidea</taxon>
        <taxon>Mytilidae</taxon>
        <taxon>Mytilinae</taxon>
        <taxon>Mytilus</taxon>
    </lineage>
</organism>
<accession>A0A8S3TKD9</accession>
<dbReference type="PROSITE" id="PS50102">
    <property type="entry name" value="RRM"/>
    <property type="match status" value="2"/>
</dbReference>
<name>A0A8S3TKD9_MYTED</name>
<reference evidence="11" key="1">
    <citation type="submission" date="2021-03" db="EMBL/GenBank/DDBJ databases">
        <authorList>
            <person name="Bekaert M."/>
        </authorList>
    </citation>
    <scope>NUCLEOTIDE SEQUENCE</scope>
</reference>